<gene>
    <name evidence="3" type="ORF">Tco_0990315</name>
</gene>
<reference evidence="3" key="1">
    <citation type="journal article" date="2022" name="Int. J. Mol. Sci.">
        <title>Draft Genome of Tanacetum Coccineum: Genomic Comparison of Closely Related Tanacetum-Family Plants.</title>
        <authorList>
            <person name="Yamashiro T."/>
            <person name="Shiraishi A."/>
            <person name="Nakayama K."/>
            <person name="Satake H."/>
        </authorList>
    </citation>
    <scope>NUCLEOTIDE SEQUENCE</scope>
</reference>
<feature type="coiled-coil region" evidence="1">
    <location>
        <begin position="378"/>
        <end position="405"/>
    </location>
</feature>
<proteinExistence type="predicted"/>
<feature type="compositionally biased region" description="Low complexity" evidence="2">
    <location>
        <begin position="92"/>
        <end position="101"/>
    </location>
</feature>
<dbReference type="Proteomes" id="UP001151760">
    <property type="component" value="Unassembled WGS sequence"/>
</dbReference>
<reference evidence="3" key="2">
    <citation type="submission" date="2022-01" db="EMBL/GenBank/DDBJ databases">
        <authorList>
            <person name="Yamashiro T."/>
            <person name="Shiraishi A."/>
            <person name="Satake H."/>
            <person name="Nakayama K."/>
        </authorList>
    </citation>
    <scope>NUCLEOTIDE SEQUENCE</scope>
</reference>
<feature type="non-terminal residue" evidence="3">
    <location>
        <position position="1"/>
    </location>
</feature>
<comment type="caution">
    <text evidence="3">The sequence shown here is derived from an EMBL/GenBank/DDBJ whole genome shotgun (WGS) entry which is preliminary data.</text>
</comment>
<keyword evidence="1" id="KW-0175">Coiled coil</keyword>
<accession>A0ABQ5EW36</accession>
<feature type="compositionally biased region" description="Low complexity" evidence="2">
    <location>
        <begin position="274"/>
        <end position="284"/>
    </location>
</feature>
<protein>
    <submittedName>
        <fullName evidence="3">Uncharacterized protein</fullName>
    </submittedName>
</protein>
<organism evidence="3 4">
    <name type="scientific">Tanacetum coccineum</name>
    <dbReference type="NCBI Taxonomy" id="301880"/>
    <lineage>
        <taxon>Eukaryota</taxon>
        <taxon>Viridiplantae</taxon>
        <taxon>Streptophyta</taxon>
        <taxon>Embryophyta</taxon>
        <taxon>Tracheophyta</taxon>
        <taxon>Spermatophyta</taxon>
        <taxon>Magnoliopsida</taxon>
        <taxon>eudicotyledons</taxon>
        <taxon>Gunneridae</taxon>
        <taxon>Pentapetalae</taxon>
        <taxon>asterids</taxon>
        <taxon>campanulids</taxon>
        <taxon>Asterales</taxon>
        <taxon>Asteraceae</taxon>
        <taxon>Asteroideae</taxon>
        <taxon>Anthemideae</taxon>
        <taxon>Anthemidinae</taxon>
        <taxon>Tanacetum</taxon>
    </lineage>
</organism>
<sequence>CYHLALCTDTLEITEVKGNSMLWQRTLYKLSRDHVAALTGSFCLAKGSNEAVYKELDDNLVRAATTAFSLKVEQDSGNITKTRSKETLNEPSSSGTSSGSGLRRQETMGDTIAQTRFENVSKLSNDPLLVRGNTLRSGEDSLKLNELMELCTNLQQRVLDLETTKINQANEIASLKRRVKKLENKDRSRTHKLKSLYKVGLSARIESSADEEDLGEDASKQGRMIHDIDADEDISLVNDDNEIFDVDALAALAEFKSAKPKADKVVIQEPKQGTTTTTPTTITPVPKPPQDKGKWIMIEEPIVEQVKPMKRLEQMRLDEELAFKLKDEEEEEEEERLAREKAQQSKEKKYFAAKRAEEKRNRPPTRAQQMNIMTELVEESSKKAKTELEDNLKKAEAEVMEDEEEVAIDVVPLATKPPSIVDWKIYKEGKKTYYQIIRADGSSKMYLVFSHMLKSFDREDLETLWKLVKAKHGSTRPEEGYERVLWGDLKGRIVGIKRLLDDLRVTAAQVYVTAAKLNLPPEWSKFVTDVKLVKDLHTTNFDQLHAYIEQHELHANEVRLLCERNQDPLAFVANQQMTPPHFNTYQSSYNNPHIQQQFSPS</sequence>
<feature type="coiled-coil region" evidence="1">
    <location>
        <begin position="144"/>
        <end position="185"/>
    </location>
</feature>
<evidence type="ECO:0000313" key="4">
    <source>
        <dbReference type="Proteomes" id="UP001151760"/>
    </source>
</evidence>
<evidence type="ECO:0000313" key="3">
    <source>
        <dbReference type="EMBL" id="GJT55261.1"/>
    </source>
</evidence>
<name>A0ABQ5EW36_9ASTR</name>
<feature type="compositionally biased region" description="Basic and acidic residues" evidence="2">
    <location>
        <begin position="336"/>
        <end position="361"/>
    </location>
</feature>
<evidence type="ECO:0000256" key="1">
    <source>
        <dbReference type="SAM" id="Coils"/>
    </source>
</evidence>
<feature type="region of interest" description="Disordered" evidence="2">
    <location>
        <begin position="271"/>
        <end position="292"/>
    </location>
</feature>
<keyword evidence="4" id="KW-1185">Reference proteome</keyword>
<feature type="region of interest" description="Disordered" evidence="2">
    <location>
        <begin position="79"/>
        <end position="105"/>
    </location>
</feature>
<dbReference type="EMBL" id="BQNB010016742">
    <property type="protein sequence ID" value="GJT55261.1"/>
    <property type="molecule type" value="Genomic_DNA"/>
</dbReference>
<evidence type="ECO:0000256" key="2">
    <source>
        <dbReference type="SAM" id="MobiDB-lite"/>
    </source>
</evidence>
<feature type="region of interest" description="Disordered" evidence="2">
    <location>
        <begin position="327"/>
        <end position="365"/>
    </location>
</feature>